<sequence>MWMRVTLFEGRAAVEQTIERKQCRSKEPDFRNDGVFLLMVFARDT</sequence>
<name>S0F359_CHOCR</name>
<dbReference type="Proteomes" id="UP000012073">
    <property type="component" value="Unassembled WGS sequence"/>
</dbReference>
<dbReference type="AlphaFoldDB" id="S0F359"/>
<keyword evidence="2" id="KW-1185">Reference proteome</keyword>
<dbReference type="GeneID" id="17320064"/>
<dbReference type="KEGG" id="ccp:CHC_T00007930001"/>
<dbReference type="EMBL" id="HG001523">
    <property type="protein sequence ID" value="CDF77422.1"/>
    <property type="molecule type" value="Genomic_DNA"/>
</dbReference>
<proteinExistence type="predicted"/>
<dbReference type="RefSeq" id="XP_005712296.1">
    <property type="nucleotide sequence ID" value="XM_005712239.1"/>
</dbReference>
<organism evidence="1 2">
    <name type="scientific">Chondrus crispus</name>
    <name type="common">Carrageen Irish moss</name>
    <name type="synonym">Polymorpha crispa</name>
    <dbReference type="NCBI Taxonomy" id="2769"/>
    <lineage>
        <taxon>Eukaryota</taxon>
        <taxon>Rhodophyta</taxon>
        <taxon>Florideophyceae</taxon>
        <taxon>Rhodymeniophycidae</taxon>
        <taxon>Gigartinales</taxon>
        <taxon>Gigartinaceae</taxon>
        <taxon>Chondrus</taxon>
    </lineage>
</organism>
<protein>
    <submittedName>
        <fullName evidence="1">Uncharacterized protein</fullName>
    </submittedName>
</protein>
<accession>S0F359</accession>
<reference evidence="2" key="1">
    <citation type="journal article" date="2013" name="Proc. Natl. Acad. Sci. U.S.A.">
        <title>Genome structure and metabolic features in the red seaweed Chondrus crispus shed light on evolution of the Archaeplastida.</title>
        <authorList>
            <person name="Collen J."/>
            <person name="Porcel B."/>
            <person name="Carre W."/>
            <person name="Ball S.G."/>
            <person name="Chaparro C."/>
            <person name="Tonon T."/>
            <person name="Barbeyron T."/>
            <person name="Michel G."/>
            <person name="Noel B."/>
            <person name="Valentin K."/>
            <person name="Elias M."/>
            <person name="Artiguenave F."/>
            <person name="Arun A."/>
            <person name="Aury J.M."/>
            <person name="Barbosa-Neto J.F."/>
            <person name="Bothwell J.H."/>
            <person name="Bouget F.Y."/>
            <person name="Brillet L."/>
            <person name="Cabello-Hurtado F."/>
            <person name="Capella-Gutierrez S."/>
            <person name="Charrier B."/>
            <person name="Cladiere L."/>
            <person name="Cock J.M."/>
            <person name="Coelho S.M."/>
            <person name="Colleoni C."/>
            <person name="Czjzek M."/>
            <person name="Da Silva C."/>
            <person name="Delage L."/>
            <person name="Denoeud F."/>
            <person name="Deschamps P."/>
            <person name="Dittami S.M."/>
            <person name="Gabaldon T."/>
            <person name="Gachon C.M."/>
            <person name="Groisillier A."/>
            <person name="Herve C."/>
            <person name="Jabbari K."/>
            <person name="Katinka M."/>
            <person name="Kloareg B."/>
            <person name="Kowalczyk N."/>
            <person name="Labadie K."/>
            <person name="Leblanc C."/>
            <person name="Lopez P.J."/>
            <person name="McLachlan D.H."/>
            <person name="Meslet-Cladiere L."/>
            <person name="Moustafa A."/>
            <person name="Nehr Z."/>
            <person name="Nyvall Collen P."/>
            <person name="Panaud O."/>
            <person name="Partensky F."/>
            <person name="Poulain J."/>
            <person name="Rensing S.A."/>
            <person name="Rousvoal S."/>
            <person name="Samson G."/>
            <person name="Symeonidi A."/>
            <person name="Weissenbach J."/>
            <person name="Zambounis A."/>
            <person name="Wincker P."/>
            <person name="Boyen C."/>
        </authorList>
    </citation>
    <scope>NUCLEOTIDE SEQUENCE [LARGE SCALE GENOMIC DNA]</scope>
    <source>
        <strain evidence="2">cv. Stackhouse</strain>
    </source>
</reference>
<evidence type="ECO:0000313" key="1">
    <source>
        <dbReference type="EMBL" id="CDF77422.1"/>
    </source>
</evidence>
<evidence type="ECO:0000313" key="2">
    <source>
        <dbReference type="Proteomes" id="UP000012073"/>
    </source>
</evidence>
<dbReference type="Gramene" id="CDF77422">
    <property type="protein sequence ID" value="CDF77422"/>
    <property type="gene ID" value="CHC_T00007930001"/>
</dbReference>
<gene>
    <name evidence="1" type="ORF">CHC_T00007930001</name>
</gene>